<dbReference type="AlphaFoldDB" id="A0AAN8J9C1"/>
<evidence type="ECO:0000259" key="11">
    <source>
        <dbReference type="PROSITE" id="PS50262"/>
    </source>
</evidence>
<feature type="transmembrane region" description="Helical" evidence="10">
    <location>
        <begin position="60"/>
        <end position="77"/>
    </location>
</feature>
<accession>A0AAN8J9C1</accession>
<evidence type="ECO:0000256" key="8">
    <source>
        <dbReference type="ARBA" id="ARBA00023224"/>
    </source>
</evidence>
<keyword evidence="8 9" id="KW-0807">Transducer</keyword>
<dbReference type="GO" id="GO:0005886">
    <property type="term" value="C:plasma membrane"/>
    <property type="evidence" value="ECO:0007669"/>
    <property type="project" value="UniProtKB-SubCell"/>
</dbReference>
<keyword evidence="7 9" id="KW-0675">Receptor</keyword>
<evidence type="ECO:0000313" key="12">
    <source>
        <dbReference type="EMBL" id="KAK6173417.1"/>
    </source>
</evidence>
<dbReference type="PRINTS" id="PR00237">
    <property type="entry name" value="GPCRRHODOPSN"/>
</dbReference>
<dbReference type="PANTHER" id="PTHR24249">
    <property type="entry name" value="HISTAMINE RECEPTOR-RELATED G-PROTEIN COUPLED RECEPTOR"/>
    <property type="match status" value="1"/>
</dbReference>
<sequence>MELDRNQSNFNTSGLQDKIENVQISTKALTGVIGLIAAVLNAVSWVAILKTKSILPRLKVCYSGFVISGIIIGTTGMQISLMPSEILNTESFCNYRVVYGLTSVLIALFVAVMITVERFLAIRFPFLFRTVVTWKKVLICKILILPISLTIIFSFYMYGFGGVYSCDYIACGSLGLCRFMSLTYLTAIFVLLGMHLYIYMVIRRHLRQVVVPREEATSSFRTSARSESKTTMTIAILLLAFVLCYLPIGSIYFLISITDELLLIPYDQTIRAVIFIFLSLNSFLNPIAYFWRIKECRTEIKKLLGRKSIAVSDISTRSATT</sequence>
<feature type="transmembrane region" description="Helical" evidence="10">
    <location>
        <begin position="234"/>
        <end position="257"/>
    </location>
</feature>
<keyword evidence="3 9" id="KW-0812">Transmembrane</keyword>
<name>A0AAN8J9C1_PATCE</name>
<feature type="transmembrane region" description="Helical" evidence="10">
    <location>
        <begin position="179"/>
        <end position="199"/>
    </location>
</feature>
<dbReference type="GO" id="GO:0004930">
    <property type="term" value="F:G protein-coupled receptor activity"/>
    <property type="evidence" value="ECO:0007669"/>
    <property type="project" value="UniProtKB-KW"/>
</dbReference>
<dbReference type="InterPro" id="IPR017452">
    <property type="entry name" value="GPCR_Rhodpsn_7TM"/>
</dbReference>
<dbReference type="CDD" id="cd00637">
    <property type="entry name" value="7tm_classA_rhodopsin-like"/>
    <property type="match status" value="1"/>
</dbReference>
<dbReference type="Proteomes" id="UP001347796">
    <property type="component" value="Unassembled WGS sequence"/>
</dbReference>
<evidence type="ECO:0000313" key="13">
    <source>
        <dbReference type="Proteomes" id="UP001347796"/>
    </source>
</evidence>
<evidence type="ECO:0000256" key="10">
    <source>
        <dbReference type="SAM" id="Phobius"/>
    </source>
</evidence>
<evidence type="ECO:0000256" key="2">
    <source>
        <dbReference type="ARBA" id="ARBA00022475"/>
    </source>
</evidence>
<evidence type="ECO:0000256" key="4">
    <source>
        <dbReference type="ARBA" id="ARBA00022989"/>
    </source>
</evidence>
<comment type="similarity">
    <text evidence="9">Belongs to the G-protein coupled receptor 1 family.</text>
</comment>
<dbReference type="EMBL" id="JAZGQO010000011">
    <property type="protein sequence ID" value="KAK6173417.1"/>
    <property type="molecule type" value="Genomic_DNA"/>
</dbReference>
<dbReference type="PROSITE" id="PS00237">
    <property type="entry name" value="G_PROTEIN_RECEP_F1_1"/>
    <property type="match status" value="1"/>
</dbReference>
<keyword evidence="5 9" id="KW-0297">G-protein coupled receptor</keyword>
<evidence type="ECO:0000256" key="5">
    <source>
        <dbReference type="ARBA" id="ARBA00023040"/>
    </source>
</evidence>
<evidence type="ECO:0000256" key="3">
    <source>
        <dbReference type="ARBA" id="ARBA00022692"/>
    </source>
</evidence>
<dbReference type="Gene3D" id="1.20.1070.10">
    <property type="entry name" value="Rhodopsin 7-helix transmembrane proteins"/>
    <property type="match status" value="1"/>
</dbReference>
<keyword evidence="6 10" id="KW-0472">Membrane</keyword>
<organism evidence="12 13">
    <name type="scientific">Patella caerulea</name>
    <name type="common">Rayed Mediterranean limpet</name>
    <dbReference type="NCBI Taxonomy" id="87958"/>
    <lineage>
        <taxon>Eukaryota</taxon>
        <taxon>Metazoa</taxon>
        <taxon>Spiralia</taxon>
        <taxon>Lophotrochozoa</taxon>
        <taxon>Mollusca</taxon>
        <taxon>Gastropoda</taxon>
        <taxon>Patellogastropoda</taxon>
        <taxon>Patelloidea</taxon>
        <taxon>Patellidae</taxon>
        <taxon>Patella</taxon>
    </lineage>
</organism>
<proteinExistence type="inferred from homology"/>
<feature type="transmembrane region" description="Helical" evidence="10">
    <location>
        <begin position="28"/>
        <end position="48"/>
    </location>
</feature>
<dbReference type="SUPFAM" id="SSF81321">
    <property type="entry name" value="Family A G protein-coupled receptor-like"/>
    <property type="match status" value="1"/>
</dbReference>
<feature type="domain" description="G-protein coupled receptors family 1 profile" evidence="11">
    <location>
        <begin position="40"/>
        <end position="289"/>
    </location>
</feature>
<reference evidence="12 13" key="1">
    <citation type="submission" date="2024-01" db="EMBL/GenBank/DDBJ databases">
        <title>The genome of the rayed Mediterranean limpet Patella caerulea (Linnaeus, 1758).</title>
        <authorList>
            <person name="Anh-Thu Weber A."/>
            <person name="Halstead-Nussloch G."/>
        </authorList>
    </citation>
    <scope>NUCLEOTIDE SEQUENCE [LARGE SCALE GENOMIC DNA]</scope>
    <source>
        <strain evidence="12">AATW-2023a</strain>
        <tissue evidence="12">Whole specimen</tissue>
    </source>
</reference>
<feature type="transmembrane region" description="Helical" evidence="10">
    <location>
        <begin position="269"/>
        <end position="291"/>
    </location>
</feature>
<keyword evidence="4 10" id="KW-1133">Transmembrane helix</keyword>
<comment type="caution">
    <text evidence="12">The sequence shown here is derived from an EMBL/GenBank/DDBJ whole genome shotgun (WGS) entry which is preliminary data.</text>
</comment>
<feature type="transmembrane region" description="Helical" evidence="10">
    <location>
        <begin position="137"/>
        <end position="159"/>
    </location>
</feature>
<evidence type="ECO:0000256" key="9">
    <source>
        <dbReference type="RuleBase" id="RU000688"/>
    </source>
</evidence>
<evidence type="ECO:0000256" key="6">
    <source>
        <dbReference type="ARBA" id="ARBA00023136"/>
    </source>
</evidence>
<protein>
    <recommendedName>
        <fullName evidence="11">G-protein coupled receptors family 1 profile domain-containing protein</fullName>
    </recommendedName>
</protein>
<dbReference type="InterPro" id="IPR050569">
    <property type="entry name" value="TAAR"/>
</dbReference>
<evidence type="ECO:0000256" key="1">
    <source>
        <dbReference type="ARBA" id="ARBA00004651"/>
    </source>
</evidence>
<keyword evidence="2" id="KW-1003">Cell membrane</keyword>
<gene>
    <name evidence="12" type="ORF">SNE40_016871</name>
</gene>
<comment type="subcellular location">
    <subcellularLocation>
        <location evidence="1">Cell membrane</location>
        <topology evidence="1">Multi-pass membrane protein</topology>
    </subcellularLocation>
</comment>
<evidence type="ECO:0000256" key="7">
    <source>
        <dbReference type="ARBA" id="ARBA00023170"/>
    </source>
</evidence>
<keyword evidence="13" id="KW-1185">Reference proteome</keyword>
<dbReference type="PROSITE" id="PS50262">
    <property type="entry name" value="G_PROTEIN_RECEP_F1_2"/>
    <property type="match status" value="1"/>
</dbReference>
<feature type="transmembrane region" description="Helical" evidence="10">
    <location>
        <begin position="97"/>
        <end position="116"/>
    </location>
</feature>
<dbReference type="InterPro" id="IPR000276">
    <property type="entry name" value="GPCR_Rhodpsn"/>
</dbReference>
<dbReference type="Pfam" id="PF00001">
    <property type="entry name" value="7tm_1"/>
    <property type="match status" value="1"/>
</dbReference>